<gene>
    <name evidence="1" type="ORF">ERL59_12750</name>
</gene>
<dbReference type="AlphaFoldDB" id="A0A6N9Q4T5"/>
<evidence type="ECO:0000313" key="2">
    <source>
        <dbReference type="Proteomes" id="UP000448943"/>
    </source>
</evidence>
<dbReference type="EMBL" id="SIJB01000028">
    <property type="protein sequence ID" value="NBI29827.1"/>
    <property type="molecule type" value="Genomic_DNA"/>
</dbReference>
<organism evidence="1 2">
    <name type="scientific">Chengkuizengella marina</name>
    <dbReference type="NCBI Taxonomy" id="2507566"/>
    <lineage>
        <taxon>Bacteria</taxon>
        <taxon>Bacillati</taxon>
        <taxon>Bacillota</taxon>
        <taxon>Bacilli</taxon>
        <taxon>Bacillales</taxon>
        <taxon>Paenibacillaceae</taxon>
        <taxon>Chengkuizengella</taxon>
    </lineage>
</organism>
<sequence>MTSKPILEHILVLYNIGQSLAKQGVEIFVLTVPAFKEIPITEQWNFIESKCKEMSFGDNASFQSLAHEIKNEFQQEEQHLKEMLNVIEHHHIDAVLLDSSLAGASYACEIKKIPWFSVEPASFTLEVKQENDPEQSEAIILFMQRYLNQLRKKYQLAPIPRSMRSNISYVGLSPYLHMIPANNINQVKTPSHFFFIGPQLYINNKQYIKKIKFEDYVLIETLTYDNPQFLIQTVHLIEECIRSLHDKENLIIRCTPSMMEKIKVEQKNVLFMDCKRLQMMPYLNCKLVLNQGSYGSFYNSIKNQIPQITVPQGWDSQYFTNFVASDGLGEIVDPSECSQIKILEQYNKIMSNFSSYRDHIKHFNDKCKTIDPTFKIMNIFRCLK</sequence>
<dbReference type="Proteomes" id="UP000448943">
    <property type="component" value="Unassembled WGS sequence"/>
</dbReference>
<proteinExistence type="predicted"/>
<dbReference type="OrthoDB" id="6620093at2"/>
<dbReference type="RefSeq" id="WP_160646637.1">
    <property type="nucleotide sequence ID" value="NZ_SIJB01000028.1"/>
</dbReference>
<evidence type="ECO:0000313" key="1">
    <source>
        <dbReference type="EMBL" id="NBI29827.1"/>
    </source>
</evidence>
<comment type="caution">
    <text evidence="1">The sequence shown here is derived from an EMBL/GenBank/DDBJ whole genome shotgun (WGS) entry which is preliminary data.</text>
</comment>
<protein>
    <submittedName>
        <fullName evidence="1">Uncharacterized protein</fullName>
    </submittedName>
</protein>
<dbReference type="SUPFAM" id="SSF53756">
    <property type="entry name" value="UDP-Glycosyltransferase/glycogen phosphorylase"/>
    <property type="match status" value="1"/>
</dbReference>
<reference evidence="1 2" key="1">
    <citation type="submission" date="2019-01" db="EMBL/GenBank/DDBJ databases">
        <title>Chengkuizengella sp. nov., isolated from deep-sea sediment of East Pacific Ocean.</title>
        <authorList>
            <person name="Yang J."/>
            <person name="Lai Q."/>
            <person name="Shao Z."/>
        </authorList>
    </citation>
    <scope>NUCLEOTIDE SEQUENCE [LARGE SCALE GENOMIC DNA]</scope>
    <source>
        <strain evidence="1 2">YPA3-1-1</strain>
    </source>
</reference>
<name>A0A6N9Q4T5_9BACL</name>
<dbReference type="Gene3D" id="3.40.50.2000">
    <property type="entry name" value="Glycogen Phosphorylase B"/>
    <property type="match status" value="2"/>
</dbReference>
<keyword evidence="2" id="KW-1185">Reference proteome</keyword>
<accession>A0A6N9Q4T5</accession>